<organism evidence="6 7">
    <name type="scientific">Anaeroplasma bactoclasticum</name>
    <dbReference type="NCBI Taxonomy" id="2088"/>
    <lineage>
        <taxon>Bacteria</taxon>
        <taxon>Bacillati</taxon>
        <taxon>Mycoplasmatota</taxon>
        <taxon>Mollicutes</taxon>
        <taxon>Anaeroplasmatales</taxon>
        <taxon>Anaeroplasmataceae</taxon>
        <taxon>Anaeroplasma</taxon>
    </lineage>
</organism>
<evidence type="ECO:0000313" key="6">
    <source>
        <dbReference type="EMBL" id="RIA64753.1"/>
    </source>
</evidence>
<keyword evidence="2 4" id="KW-0547">Nucleotide-binding</keyword>
<dbReference type="PANTHER" id="PTHR23407:SF1">
    <property type="entry name" value="5-FORMYLTETRAHYDROFOLATE CYCLO-LIGASE"/>
    <property type="match status" value="1"/>
</dbReference>
<dbReference type="InterPro" id="IPR024185">
    <property type="entry name" value="FTHF_cligase-like_sf"/>
</dbReference>
<dbReference type="GO" id="GO:0035999">
    <property type="term" value="P:tetrahydrofolate interconversion"/>
    <property type="evidence" value="ECO:0007669"/>
    <property type="project" value="TreeGrafter"/>
</dbReference>
<keyword evidence="6" id="KW-0436">Ligase</keyword>
<dbReference type="NCBIfam" id="TIGR02727">
    <property type="entry name" value="MTHFS_bact"/>
    <property type="match status" value="1"/>
</dbReference>
<name>A0A397QTL0_9MOLU</name>
<feature type="binding site" evidence="4">
    <location>
        <begin position="126"/>
        <end position="134"/>
    </location>
    <ligand>
        <name>ATP</name>
        <dbReference type="ChEBI" id="CHEBI:30616"/>
    </ligand>
</feature>
<comment type="cofactor">
    <cofactor evidence="5">
        <name>Mg(2+)</name>
        <dbReference type="ChEBI" id="CHEBI:18420"/>
    </cofactor>
</comment>
<evidence type="ECO:0000256" key="1">
    <source>
        <dbReference type="ARBA" id="ARBA00010638"/>
    </source>
</evidence>
<gene>
    <name evidence="6" type="ORF">EI71_01944</name>
</gene>
<dbReference type="EMBL" id="QXEV01000041">
    <property type="protein sequence ID" value="RIA64753.1"/>
    <property type="molecule type" value="Genomic_DNA"/>
</dbReference>
<dbReference type="Proteomes" id="UP000266506">
    <property type="component" value="Unassembled WGS sequence"/>
</dbReference>
<comment type="similarity">
    <text evidence="1 5">Belongs to the 5-formyltetrahydrofolate cyclo-ligase family.</text>
</comment>
<keyword evidence="7" id="KW-1185">Reference proteome</keyword>
<dbReference type="InParanoid" id="A0A397QTL0"/>
<evidence type="ECO:0000256" key="2">
    <source>
        <dbReference type="ARBA" id="ARBA00022741"/>
    </source>
</evidence>
<dbReference type="GO" id="GO:0009396">
    <property type="term" value="P:folic acid-containing compound biosynthetic process"/>
    <property type="evidence" value="ECO:0007669"/>
    <property type="project" value="TreeGrafter"/>
</dbReference>
<dbReference type="SUPFAM" id="SSF100950">
    <property type="entry name" value="NagB/RpiA/CoA transferase-like"/>
    <property type="match status" value="1"/>
</dbReference>
<dbReference type="GO" id="GO:0046872">
    <property type="term" value="F:metal ion binding"/>
    <property type="evidence" value="ECO:0007669"/>
    <property type="project" value="UniProtKB-KW"/>
</dbReference>
<dbReference type="InterPro" id="IPR002698">
    <property type="entry name" value="FTHF_cligase"/>
</dbReference>
<reference evidence="6 7" key="1">
    <citation type="submission" date="2018-08" db="EMBL/GenBank/DDBJ databases">
        <title>Genomic Encyclopedia of Archaeal and Bacterial Type Strains, Phase II (KMG-II): from individual species to whole genera.</title>
        <authorList>
            <person name="Goeker M."/>
        </authorList>
    </citation>
    <scope>NUCLEOTIDE SEQUENCE [LARGE SCALE GENOMIC DNA]</scope>
    <source>
        <strain evidence="6 7">ATCC 27112</strain>
    </source>
</reference>
<dbReference type="GO" id="GO:0005524">
    <property type="term" value="F:ATP binding"/>
    <property type="evidence" value="ECO:0007669"/>
    <property type="project" value="UniProtKB-KW"/>
</dbReference>
<dbReference type="GO" id="GO:0030272">
    <property type="term" value="F:5-formyltetrahydrofolate cyclo-ligase activity"/>
    <property type="evidence" value="ECO:0007669"/>
    <property type="project" value="UniProtKB-EC"/>
</dbReference>
<evidence type="ECO:0000256" key="5">
    <source>
        <dbReference type="RuleBase" id="RU361279"/>
    </source>
</evidence>
<evidence type="ECO:0000256" key="3">
    <source>
        <dbReference type="ARBA" id="ARBA00022840"/>
    </source>
</evidence>
<keyword evidence="5" id="KW-0479">Metal-binding</keyword>
<dbReference type="PIRSF" id="PIRSF006806">
    <property type="entry name" value="FTHF_cligase"/>
    <property type="match status" value="1"/>
</dbReference>
<feature type="binding site" evidence="4">
    <location>
        <begin position="7"/>
        <end position="11"/>
    </location>
    <ligand>
        <name>ATP</name>
        <dbReference type="ChEBI" id="CHEBI:30616"/>
    </ligand>
</feature>
<sequence>MWSSLQKKEARAYALSLRKNKDKHLLENYLVEEIIKSDVLAKYNHIGIYYPIGDEMSVLRLLSYYPGKSFYLPITKDNLSFIEYKLNDELYDGPFHTKEPKGHIIDRDLIECFIIPCVAISKDNKRLGYGKGYYDKYLAGYKGLKIGVSYKEALLDIEMESFDLSLDLVFVGWSYGKCSSSYGWKRNKNGIWKK</sequence>
<feature type="binding site" evidence="4">
    <location>
        <position position="55"/>
    </location>
    <ligand>
        <name>substrate</name>
    </ligand>
</feature>
<accession>A0A397QTL0</accession>
<dbReference type="Pfam" id="PF01812">
    <property type="entry name" value="5-FTHF_cyc-lig"/>
    <property type="match status" value="1"/>
</dbReference>
<keyword evidence="5" id="KW-0460">Magnesium</keyword>
<dbReference type="PANTHER" id="PTHR23407">
    <property type="entry name" value="ATPASE INHIBITOR/5-FORMYLTETRAHYDROFOLATE CYCLO-LIGASE"/>
    <property type="match status" value="1"/>
</dbReference>
<keyword evidence="3 4" id="KW-0067">ATP-binding</keyword>
<dbReference type="InterPro" id="IPR037171">
    <property type="entry name" value="NagB/RpiA_transferase-like"/>
</dbReference>
<dbReference type="Gene3D" id="3.40.50.10420">
    <property type="entry name" value="NagB/RpiA/CoA transferase-like"/>
    <property type="match status" value="1"/>
</dbReference>
<dbReference type="EC" id="6.3.3.2" evidence="5"/>
<dbReference type="AlphaFoldDB" id="A0A397QTL0"/>
<comment type="caution">
    <text evidence="6">The sequence shown here is derived from an EMBL/GenBank/DDBJ whole genome shotgun (WGS) entry which is preliminary data.</text>
</comment>
<evidence type="ECO:0000313" key="7">
    <source>
        <dbReference type="Proteomes" id="UP000266506"/>
    </source>
</evidence>
<comment type="catalytic activity">
    <reaction evidence="5">
        <text>(6S)-5-formyl-5,6,7,8-tetrahydrofolate + ATP = (6R)-5,10-methenyltetrahydrofolate + ADP + phosphate</text>
        <dbReference type="Rhea" id="RHEA:10488"/>
        <dbReference type="ChEBI" id="CHEBI:30616"/>
        <dbReference type="ChEBI" id="CHEBI:43474"/>
        <dbReference type="ChEBI" id="CHEBI:57455"/>
        <dbReference type="ChEBI" id="CHEBI:57457"/>
        <dbReference type="ChEBI" id="CHEBI:456216"/>
        <dbReference type="EC" id="6.3.3.2"/>
    </reaction>
</comment>
<proteinExistence type="inferred from homology"/>
<evidence type="ECO:0000256" key="4">
    <source>
        <dbReference type="PIRSR" id="PIRSR006806-1"/>
    </source>
</evidence>
<protein>
    <recommendedName>
        <fullName evidence="5">5-formyltetrahydrofolate cyclo-ligase</fullName>
        <ecNumber evidence="5">6.3.3.2</ecNumber>
    </recommendedName>
</protein>